<name>A0AAU4JZ52_9NOCA</name>
<dbReference type="Pfam" id="PF23721">
    <property type="entry name" value="DUF7162"/>
    <property type="match status" value="1"/>
</dbReference>
<dbReference type="KEGG" id="whr:OG579_15200"/>
<evidence type="ECO:0000313" key="1">
    <source>
        <dbReference type="EMBL" id="WUM19064.1"/>
    </source>
</evidence>
<dbReference type="EMBL" id="CP108021">
    <property type="protein sequence ID" value="WUM19064.1"/>
    <property type="molecule type" value="Genomic_DNA"/>
</dbReference>
<sequence length="102" mass="10422">MSEVLEADLDAIRDLAGQLRTAASDVRGLDAAEPFTATVDGLAGSDTASACSTAVERIVSALREVAGRVDVLSDANRSAADTIGLADDTYARDIAATLNLSP</sequence>
<evidence type="ECO:0000313" key="2">
    <source>
        <dbReference type="Proteomes" id="UP001432128"/>
    </source>
</evidence>
<dbReference type="InterPro" id="IPR055586">
    <property type="entry name" value="DUF7162"/>
</dbReference>
<proteinExistence type="predicted"/>
<dbReference type="RefSeq" id="WP_328856630.1">
    <property type="nucleotide sequence ID" value="NZ_CP108021.1"/>
</dbReference>
<gene>
    <name evidence="1" type="ORF">OG579_15200</name>
</gene>
<protein>
    <submittedName>
        <fullName evidence="1">Type VII secretion target</fullName>
    </submittedName>
</protein>
<reference evidence="1 2" key="1">
    <citation type="submission" date="2022-10" db="EMBL/GenBank/DDBJ databases">
        <title>The complete genomes of actinobacterial strains from the NBC collection.</title>
        <authorList>
            <person name="Joergensen T.S."/>
            <person name="Alvarez Arevalo M."/>
            <person name="Sterndorff E.B."/>
            <person name="Faurdal D."/>
            <person name="Vuksanovic O."/>
            <person name="Mourched A.-S."/>
            <person name="Charusanti P."/>
            <person name="Shaw S."/>
            <person name="Blin K."/>
            <person name="Weber T."/>
        </authorList>
    </citation>
    <scope>NUCLEOTIDE SEQUENCE [LARGE SCALE GENOMIC DNA]</scope>
    <source>
        <strain evidence="1 2">NBC_00319</strain>
    </source>
</reference>
<dbReference type="AlphaFoldDB" id="A0AAU4JZ52"/>
<dbReference type="Proteomes" id="UP001432128">
    <property type="component" value="Chromosome"/>
</dbReference>
<organism evidence="1 2">
    <name type="scientific">Williamsia herbipolensis</name>
    <dbReference type="NCBI Taxonomy" id="1603258"/>
    <lineage>
        <taxon>Bacteria</taxon>
        <taxon>Bacillati</taxon>
        <taxon>Actinomycetota</taxon>
        <taxon>Actinomycetes</taxon>
        <taxon>Mycobacteriales</taxon>
        <taxon>Nocardiaceae</taxon>
        <taxon>Williamsia</taxon>
    </lineage>
</organism>
<accession>A0AAU4JZ52</accession>
<keyword evidence="2" id="KW-1185">Reference proteome</keyword>